<dbReference type="Proteomes" id="UP000660861">
    <property type="component" value="Unassembled WGS sequence"/>
</dbReference>
<evidence type="ECO:0000313" key="2">
    <source>
        <dbReference type="Proteomes" id="UP000660861"/>
    </source>
</evidence>
<name>A0A926EFV0_9FIRM</name>
<organism evidence="1 2">
    <name type="scientific">Zongyangia hominis</name>
    <dbReference type="NCBI Taxonomy" id="2763677"/>
    <lineage>
        <taxon>Bacteria</taxon>
        <taxon>Bacillati</taxon>
        <taxon>Bacillota</taxon>
        <taxon>Clostridia</taxon>
        <taxon>Eubacteriales</taxon>
        <taxon>Oscillospiraceae</taxon>
        <taxon>Zongyangia</taxon>
    </lineage>
</organism>
<protein>
    <submittedName>
        <fullName evidence="1">Uncharacterized protein</fullName>
    </submittedName>
</protein>
<sequence length="126" mass="14078">MIEMKIAGDETRDKLLAQMGVGEEDAQCFWAADREEPLGGAAFCVRGGQAVMLDLFTAPGLEGALGDGLIRGAWNYCSSHGVKIARFGERFPLEKLKKLEFFKDFGHEEIDIEKFFQTRKKCGQTR</sequence>
<dbReference type="AlphaFoldDB" id="A0A926EFV0"/>
<gene>
    <name evidence="1" type="ORF">H8709_08815</name>
</gene>
<dbReference type="RefSeq" id="WP_262398021.1">
    <property type="nucleotide sequence ID" value="NZ_JACRTC010000006.1"/>
</dbReference>
<evidence type="ECO:0000313" key="1">
    <source>
        <dbReference type="EMBL" id="MBC8570927.1"/>
    </source>
</evidence>
<reference evidence="1" key="1">
    <citation type="submission" date="2020-08" db="EMBL/GenBank/DDBJ databases">
        <title>Genome public.</title>
        <authorList>
            <person name="Liu C."/>
            <person name="Sun Q."/>
        </authorList>
    </citation>
    <scope>NUCLEOTIDE SEQUENCE</scope>
    <source>
        <strain evidence="1">NSJ-54</strain>
    </source>
</reference>
<comment type="caution">
    <text evidence="1">The sequence shown here is derived from an EMBL/GenBank/DDBJ whole genome shotgun (WGS) entry which is preliminary data.</text>
</comment>
<dbReference type="EMBL" id="JACRTC010000006">
    <property type="protein sequence ID" value="MBC8570927.1"/>
    <property type="molecule type" value="Genomic_DNA"/>
</dbReference>
<proteinExistence type="predicted"/>
<accession>A0A926EFV0</accession>
<keyword evidence="2" id="KW-1185">Reference proteome</keyword>